<keyword evidence="1" id="KW-0472">Membrane</keyword>
<sequence>MIGFIKVFLLGWGSTLLFWAAALFFCYIGTEVVTKYWKRKLLLGTPFFLLFLFVVHAYGVPRYFVYDDVPPKLVEGKPYYPAVKNHLIFQGAAYKKYGVISQDLSDFISNDTYFSAFGVTPLKEYPSVSGFKSWVNELTLVGFFLLWYVFINKLHNASAASALYKAARRNNRLQYYQSYLTASKPIRFLQPFKRRKAKRDFQKIRQVYITYLIELLNKLSNQSPAASSGVLLYIANQLRTSSQWYPSVATFVEIDDLTGEEEIEAYEKKAEYDRRYFKPSNEELGSALNTRLVETLNQFLPESLLKSKVTDEIPSMELHCKLVCKVTGNITYGDSSAATRLTVAGKQQPVTNNQTLIMRRNVNTFPKKITSGKSEASRKYCATQVAQFITNDTLFMPSKVTQASVESEDALQARLQQATERQNQLFDAIIEECKSAGKDIVIGEVINQALKNNEVLVDRAMSELYQLLSDNTHLYAEFVAFESISGLIEDAVGSASE</sequence>
<protein>
    <submittedName>
        <fullName evidence="2">Uncharacterized protein</fullName>
    </submittedName>
</protein>
<feature type="transmembrane region" description="Helical" evidence="1">
    <location>
        <begin position="41"/>
        <end position="60"/>
    </location>
</feature>
<reference evidence="2 3" key="1">
    <citation type="submission" date="2020-01" db="EMBL/GenBank/DDBJ databases">
        <authorList>
            <person name="Chen J."/>
            <person name="Zhu S."/>
            <person name="Yang J."/>
        </authorList>
    </citation>
    <scope>NUCLEOTIDE SEQUENCE [LARGE SCALE GENOMIC DNA]</scope>
    <source>
        <strain evidence="2 3">345S023</strain>
    </source>
</reference>
<evidence type="ECO:0000313" key="2">
    <source>
        <dbReference type="EMBL" id="NDV91924.1"/>
    </source>
</evidence>
<dbReference type="RefSeq" id="WP_163086089.1">
    <property type="nucleotide sequence ID" value="NZ_JAAAWN010000015.1"/>
</dbReference>
<keyword evidence="1" id="KW-0812">Transmembrane</keyword>
<dbReference type="AlphaFoldDB" id="A0A7X5LN07"/>
<proteinExistence type="predicted"/>
<keyword evidence="1" id="KW-1133">Transmembrane helix</keyword>
<dbReference type="EMBL" id="JAAAWN010000015">
    <property type="protein sequence ID" value="NDV91924.1"/>
    <property type="molecule type" value="Genomic_DNA"/>
</dbReference>
<comment type="caution">
    <text evidence="2">The sequence shown here is derived from an EMBL/GenBank/DDBJ whole genome shotgun (WGS) entry which is preliminary data.</text>
</comment>
<organism evidence="2 3">
    <name type="scientific">Alteromonas profundi</name>
    <dbReference type="NCBI Taxonomy" id="2696062"/>
    <lineage>
        <taxon>Bacteria</taxon>
        <taxon>Pseudomonadati</taxon>
        <taxon>Pseudomonadota</taxon>
        <taxon>Gammaproteobacteria</taxon>
        <taxon>Alteromonadales</taxon>
        <taxon>Alteromonadaceae</taxon>
        <taxon>Alteromonas/Salinimonas group</taxon>
        <taxon>Alteromonas</taxon>
    </lineage>
</organism>
<evidence type="ECO:0000256" key="1">
    <source>
        <dbReference type="SAM" id="Phobius"/>
    </source>
</evidence>
<keyword evidence="3" id="KW-1185">Reference proteome</keyword>
<dbReference type="Proteomes" id="UP000470213">
    <property type="component" value="Unassembled WGS sequence"/>
</dbReference>
<evidence type="ECO:0000313" key="3">
    <source>
        <dbReference type="Proteomes" id="UP000470213"/>
    </source>
</evidence>
<accession>A0A7X5LN07</accession>
<feature type="transmembrane region" description="Helical" evidence="1">
    <location>
        <begin position="6"/>
        <end position="29"/>
    </location>
</feature>
<gene>
    <name evidence="2" type="ORF">GTH32_12125</name>
</gene>
<name>A0A7X5LN07_9ALTE</name>